<feature type="chain" id="PRO_5012646328" evidence="1">
    <location>
        <begin position="18"/>
        <end position="186"/>
    </location>
</feature>
<accession>A0A224XLH8</accession>
<name>A0A224XLH8_9HEMI</name>
<evidence type="ECO:0000256" key="1">
    <source>
        <dbReference type="SAM" id="SignalP"/>
    </source>
</evidence>
<evidence type="ECO:0000313" key="2">
    <source>
        <dbReference type="EMBL" id="JAW13325.1"/>
    </source>
</evidence>
<reference evidence="2" key="1">
    <citation type="journal article" date="2018" name="PLoS Negl. Trop. Dis.">
        <title>An insight into the salivary gland and fat body transcriptome of Panstrongylus lignarius (Hemiptera: Heteroptera), the main vector of Chagas disease in Peru.</title>
        <authorList>
            <person name="Nevoa J.C."/>
            <person name="Mendes M.T."/>
            <person name="da Silva M.V."/>
            <person name="Soares S.C."/>
            <person name="Oliveira C.J.F."/>
            <person name="Ribeiro J.M.C."/>
        </authorList>
    </citation>
    <scope>NUCLEOTIDE SEQUENCE</scope>
</reference>
<feature type="signal peptide" evidence="1">
    <location>
        <begin position="1"/>
        <end position="17"/>
    </location>
</feature>
<keyword evidence="1" id="KW-0732">Signal</keyword>
<organism evidence="2">
    <name type="scientific">Panstrongylus lignarius</name>
    <dbReference type="NCBI Taxonomy" id="156445"/>
    <lineage>
        <taxon>Eukaryota</taxon>
        <taxon>Metazoa</taxon>
        <taxon>Ecdysozoa</taxon>
        <taxon>Arthropoda</taxon>
        <taxon>Hexapoda</taxon>
        <taxon>Insecta</taxon>
        <taxon>Pterygota</taxon>
        <taxon>Neoptera</taxon>
        <taxon>Paraneoptera</taxon>
        <taxon>Hemiptera</taxon>
        <taxon>Heteroptera</taxon>
        <taxon>Panheteroptera</taxon>
        <taxon>Cimicomorpha</taxon>
        <taxon>Reduviidae</taxon>
        <taxon>Triatominae</taxon>
        <taxon>Panstrongylus</taxon>
    </lineage>
</organism>
<dbReference type="AlphaFoldDB" id="A0A224XLH8"/>
<proteinExistence type="predicted"/>
<dbReference type="EMBL" id="GFTR01003101">
    <property type="protein sequence ID" value="JAW13325.1"/>
    <property type="molecule type" value="Transcribed_RNA"/>
</dbReference>
<sequence>MMKDLLILLFALVLAQGLTEEENTVKNLFEKDTEDLITTLLKEYFELLYLIEEVEQYQETQKISFAETNLPQTSLVTDIPLIESWDTDVCLNFTTTLTDATAIAGNISSWIFDTTLTFGQTLYHLLHCGSINPISSVSCIVEDFRSLKNIVDESAPTLLKFKNGLAQVVGTLKMELNDCIGIHRVP</sequence>
<protein>
    <submittedName>
        <fullName evidence="2">Putative secreted protein</fullName>
    </submittedName>
</protein>